<dbReference type="EMBL" id="JAENIL010000017">
    <property type="protein sequence ID" value="MBK1877368.1"/>
    <property type="molecule type" value="Genomic_DNA"/>
</dbReference>
<comment type="caution">
    <text evidence="1">The sequence shown here is derived from an EMBL/GenBank/DDBJ whole genome shotgun (WGS) entry which is preliminary data.</text>
</comment>
<sequence>MKTELIEEIAAILPEGRTKYFYFKEKYAVDLMRYFAAGRSVADVKASRFAGLLKKAVVKDVLSGVGTGRLNARDFENVWGNEVYPFLLTIGQWGHNRHAERNWYQTTGCDANLVLQLNFSNLHNAPYQRSIDDRYRPFEFSAHPVARPPYRTLAWARIDLSFETDEALIEEVQTDWVRYAKNRLTRISHMKLEEMGEEDRKSIPYFMEVLPPYAGIWQEAILAAALWFIREELGLSKVYYHTHASGCKLKRIDTNLPPRSLYESLPRKFCFKRTGEVPRFLERYMKRKANAEFYRLDFKKGLEQ</sequence>
<accession>A0A934S1G6</accession>
<dbReference type="AlphaFoldDB" id="A0A934S1G6"/>
<evidence type="ECO:0000313" key="2">
    <source>
        <dbReference type="Proteomes" id="UP000617628"/>
    </source>
</evidence>
<name>A0A934S1G6_9BACT</name>
<evidence type="ECO:0000313" key="1">
    <source>
        <dbReference type="EMBL" id="MBK1877368.1"/>
    </source>
</evidence>
<keyword evidence="2" id="KW-1185">Reference proteome</keyword>
<dbReference type="Proteomes" id="UP000617628">
    <property type="component" value="Unassembled WGS sequence"/>
</dbReference>
<reference evidence="1" key="1">
    <citation type="submission" date="2021-01" db="EMBL/GenBank/DDBJ databases">
        <title>Modified the classification status of verrucomicrobia.</title>
        <authorList>
            <person name="Feng X."/>
        </authorList>
    </citation>
    <scope>NUCLEOTIDE SEQUENCE</scope>
    <source>
        <strain evidence="1">KCTC 13126</strain>
    </source>
</reference>
<proteinExistence type="predicted"/>
<protein>
    <submittedName>
        <fullName evidence="1">Uncharacterized protein</fullName>
    </submittedName>
</protein>
<gene>
    <name evidence="1" type="ORF">JIN87_10860</name>
</gene>
<organism evidence="1 2">
    <name type="scientific">Pelagicoccus mobilis</name>
    <dbReference type="NCBI Taxonomy" id="415221"/>
    <lineage>
        <taxon>Bacteria</taxon>
        <taxon>Pseudomonadati</taxon>
        <taxon>Verrucomicrobiota</taxon>
        <taxon>Opitutia</taxon>
        <taxon>Puniceicoccales</taxon>
        <taxon>Pelagicoccaceae</taxon>
        <taxon>Pelagicoccus</taxon>
    </lineage>
</organism>
<dbReference type="RefSeq" id="WP_200355582.1">
    <property type="nucleotide sequence ID" value="NZ_JAENIL010000017.1"/>
</dbReference>